<dbReference type="PANTHER" id="PTHR34512:SF30">
    <property type="entry name" value="OUTER MEMBRANE PROTEIN ASSEMBLY FACTOR BAMB"/>
    <property type="match status" value="1"/>
</dbReference>
<dbReference type="InterPro" id="IPR015943">
    <property type="entry name" value="WD40/YVTN_repeat-like_dom_sf"/>
</dbReference>
<dbReference type="Gene3D" id="2.140.10.10">
    <property type="entry name" value="Quinoprotein alcohol dehydrogenase-like superfamily"/>
    <property type="match status" value="1"/>
</dbReference>
<dbReference type="Gene3D" id="2.40.10.480">
    <property type="match status" value="1"/>
</dbReference>
<dbReference type="InterPro" id="IPR038765">
    <property type="entry name" value="Papain-like_cys_pep_sf"/>
</dbReference>
<dbReference type="Gene3D" id="3.90.70.10">
    <property type="entry name" value="Cysteine proteinases"/>
    <property type="match status" value="1"/>
</dbReference>
<sequence length="799" mass="86322">MFKQLRPALRVFLLPLFVSGLLVQCKKADEPVTPAPPTTNQEPIKPGVNVGLGAQLLEKTEYEKIALLPDPVAGGRLGASSKDPNLPLSYDLSASMPPVGMQGIQGSCTAWAVAYAARSYFNRVAKNTPYKNTDGTLNSESIFSPAFVYNLTNNGGCSSGSYLNKVLDFVQNTGVCTLKDMPYSEKDCSTQPTADQRQKASAYKIKTWGRINIQTSTFRRYLYFDYPIIIAARLDDNFTQLREKNATGEFIWKTYTSSSPAGGHAMVLVGYDDTRKAFKVQNSWSEHWANNGYIWLSYDIVENVVYEAYVMAAGDNPNLKPPKVQTGTAVKATNGQVAIAAAITELGDEPILKYGICASNIRELPTAQYEVLDRTITAFPYTFTVTPALTGSRLYYRAFAQTATTIVYGDTASITPTQSATQTTGVGKNLLLFYDSEAYAINADDGSLAWKTTNLATYGAPTSGGGVVAGNLFVVGGYQARAISLIDGKEKWSGKYVSGGNSFYSYPLSVNNVVFNQADPYIQALDATTGTLLWQLDVRALGERNVTQNSLVINNNSLYFCTTSSDFSNKLFSVDVSTGRQTQSFPLSVAGSPGNPLVVNNFVSLPNADYTLDGGLQGYSISTKKLLWTSSSARGNYPTLLNGLIYNITPLYNGGKGTTYALVAVDQSTGNQKWKYTPSVGPIRAESMSADGNTIAIVVDKPNGTGYPSARLQVLDATTGGLRWEIDLELPPARYPLVVGSKIYVQAGTIANSAVAAYDVNTSKKVWQSPGLGPVTIGPLCFVTAEGKMYYMPQSGMQQ</sequence>
<organism evidence="3 4">
    <name type="scientific">Spirosoma soli</name>
    <dbReference type="NCBI Taxonomy" id="1770529"/>
    <lineage>
        <taxon>Bacteria</taxon>
        <taxon>Pseudomonadati</taxon>
        <taxon>Bacteroidota</taxon>
        <taxon>Cytophagia</taxon>
        <taxon>Cytophagales</taxon>
        <taxon>Cytophagaceae</taxon>
        <taxon>Spirosoma</taxon>
    </lineage>
</organism>
<dbReference type="Pfam" id="PF13360">
    <property type="entry name" value="PQQ_2"/>
    <property type="match status" value="2"/>
</dbReference>
<feature type="chain" id="PRO_5046597978" evidence="1">
    <location>
        <begin position="29"/>
        <end position="799"/>
    </location>
</feature>
<dbReference type="EMBL" id="JBHULN010000003">
    <property type="protein sequence ID" value="MFD2570223.1"/>
    <property type="molecule type" value="Genomic_DNA"/>
</dbReference>
<reference evidence="4" key="1">
    <citation type="journal article" date="2019" name="Int. J. Syst. Evol. Microbiol.">
        <title>The Global Catalogue of Microorganisms (GCM) 10K type strain sequencing project: providing services to taxonomists for standard genome sequencing and annotation.</title>
        <authorList>
            <consortium name="The Broad Institute Genomics Platform"/>
            <consortium name="The Broad Institute Genome Sequencing Center for Infectious Disease"/>
            <person name="Wu L."/>
            <person name="Ma J."/>
        </authorList>
    </citation>
    <scope>NUCLEOTIDE SEQUENCE [LARGE SCALE GENOMIC DNA]</scope>
    <source>
        <strain evidence="4">KCTC 42805</strain>
    </source>
</reference>
<dbReference type="InterPro" id="IPR000668">
    <property type="entry name" value="Peptidase_C1A_C"/>
</dbReference>
<dbReference type="Proteomes" id="UP001597469">
    <property type="component" value="Unassembled WGS sequence"/>
</dbReference>
<dbReference type="SMART" id="SM00645">
    <property type="entry name" value="Pept_C1"/>
    <property type="match status" value="1"/>
</dbReference>
<dbReference type="InterPro" id="IPR002372">
    <property type="entry name" value="PQQ_rpt_dom"/>
</dbReference>
<dbReference type="InterPro" id="IPR018391">
    <property type="entry name" value="PQQ_b-propeller_rpt"/>
</dbReference>
<dbReference type="SMART" id="SM00564">
    <property type="entry name" value="PQQ"/>
    <property type="match status" value="8"/>
</dbReference>
<protein>
    <submittedName>
        <fullName evidence="3">PQQ-binding-like beta-propeller repeat protein</fullName>
    </submittedName>
</protein>
<dbReference type="Gene3D" id="2.130.10.10">
    <property type="entry name" value="YVTN repeat-like/Quinoprotein amine dehydrogenase"/>
    <property type="match status" value="1"/>
</dbReference>
<dbReference type="SUPFAM" id="SSF50998">
    <property type="entry name" value="Quinoprotein alcohol dehydrogenase-like"/>
    <property type="match status" value="1"/>
</dbReference>
<evidence type="ECO:0000256" key="1">
    <source>
        <dbReference type="SAM" id="SignalP"/>
    </source>
</evidence>
<feature type="domain" description="Peptidase C1A papain C-terminal" evidence="2">
    <location>
        <begin position="86"/>
        <end position="308"/>
    </location>
</feature>
<dbReference type="CDD" id="cd02619">
    <property type="entry name" value="Peptidase_C1"/>
    <property type="match status" value="1"/>
</dbReference>
<dbReference type="SUPFAM" id="SSF54001">
    <property type="entry name" value="Cysteine proteinases"/>
    <property type="match status" value="1"/>
</dbReference>
<dbReference type="PANTHER" id="PTHR34512">
    <property type="entry name" value="CELL SURFACE PROTEIN"/>
    <property type="match status" value="1"/>
</dbReference>
<gene>
    <name evidence="3" type="ORF">ACFSUS_06225</name>
</gene>
<dbReference type="Pfam" id="PF00112">
    <property type="entry name" value="Peptidase_C1"/>
    <property type="match status" value="1"/>
</dbReference>
<evidence type="ECO:0000313" key="3">
    <source>
        <dbReference type="EMBL" id="MFD2570223.1"/>
    </source>
</evidence>
<evidence type="ECO:0000259" key="2">
    <source>
        <dbReference type="SMART" id="SM00645"/>
    </source>
</evidence>
<name>A0ABW5M268_9BACT</name>
<dbReference type="InterPro" id="IPR011047">
    <property type="entry name" value="Quinoprotein_ADH-like_sf"/>
</dbReference>
<accession>A0ABW5M268</accession>
<feature type="signal peptide" evidence="1">
    <location>
        <begin position="1"/>
        <end position="28"/>
    </location>
</feature>
<comment type="caution">
    <text evidence="3">The sequence shown here is derived from an EMBL/GenBank/DDBJ whole genome shotgun (WGS) entry which is preliminary data.</text>
</comment>
<evidence type="ECO:0000313" key="4">
    <source>
        <dbReference type="Proteomes" id="UP001597469"/>
    </source>
</evidence>
<dbReference type="RefSeq" id="WP_381520633.1">
    <property type="nucleotide sequence ID" value="NZ_JBHULN010000003.1"/>
</dbReference>
<keyword evidence="1" id="KW-0732">Signal</keyword>
<proteinExistence type="predicted"/>
<keyword evidence="4" id="KW-1185">Reference proteome</keyword>